<dbReference type="InterPro" id="IPR044668">
    <property type="entry name" value="PuuD-like"/>
</dbReference>
<dbReference type="KEGG" id="hhc:M911_00405"/>
<dbReference type="Gene3D" id="3.40.50.880">
    <property type="match status" value="1"/>
</dbReference>
<reference evidence="1 2" key="1">
    <citation type="journal article" date="2014" name="J Genomics">
        <title>Draft Genome Sequence of the Extremely Halophilic Phototrophic Purple Sulfur Bacterium Halorhodospira halochloris.</title>
        <authorList>
            <person name="Singh K.S."/>
            <person name="Kirksey J."/>
            <person name="Hoff W.D."/>
            <person name="Deole R."/>
        </authorList>
    </citation>
    <scope>NUCLEOTIDE SEQUENCE [LARGE SCALE GENOMIC DNA]</scope>
    <source>
        <strain evidence="1 2">A</strain>
    </source>
</reference>
<dbReference type="PANTHER" id="PTHR43235:SF1">
    <property type="entry name" value="GLUTAMINE AMIDOTRANSFERASE PB2B2.05-RELATED"/>
    <property type="match status" value="1"/>
</dbReference>
<keyword evidence="1" id="KW-0808">Transferase</keyword>
<keyword evidence="1" id="KW-0315">Glutamine amidotransferase</keyword>
<dbReference type="AlphaFoldDB" id="W8KDQ7"/>
<dbReference type="PROSITE" id="PS51273">
    <property type="entry name" value="GATASE_TYPE_1"/>
    <property type="match status" value="1"/>
</dbReference>
<dbReference type="Proteomes" id="UP000019442">
    <property type="component" value="Chromosome"/>
</dbReference>
<dbReference type="CDD" id="cd01745">
    <property type="entry name" value="GATase1_2"/>
    <property type="match status" value="1"/>
</dbReference>
<name>W8KDQ7_9GAMM</name>
<organism evidence="1 2">
    <name type="scientific">Ectothiorhodospira haloalkaliphila</name>
    <dbReference type="NCBI Taxonomy" id="421628"/>
    <lineage>
        <taxon>Bacteria</taxon>
        <taxon>Pseudomonadati</taxon>
        <taxon>Pseudomonadota</taxon>
        <taxon>Gammaproteobacteria</taxon>
        <taxon>Chromatiales</taxon>
        <taxon>Ectothiorhodospiraceae</taxon>
        <taxon>Ectothiorhodospira</taxon>
    </lineage>
</organism>
<gene>
    <name evidence="1" type="ORF">M911_00405</name>
</gene>
<accession>W8KDQ7</accession>
<protein>
    <submittedName>
        <fullName evidence="1">Glutamine amidotransferase</fullName>
    </submittedName>
</protein>
<dbReference type="Pfam" id="PF07722">
    <property type="entry name" value="Peptidase_C26"/>
    <property type="match status" value="1"/>
</dbReference>
<evidence type="ECO:0000313" key="1">
    <source>
        <dbReference type="EMBL" id="AHK77914.1"/>
    </source>
</evidence>
<dbReference type="HOGENOM" id="CLU_030756_3_0_6"/>
<dbReference type="PATRIC" id="fig|1354791.3.peg.1377"/>
<dbReference type="EMBL" id="CP007268">
    <property type="protein sequence ID" value="AHK77914.1"/>
    <property type="molecule type" value="Genomic_DNA"/>
</dbReference>
<dbReference type="GO" id="GO:0033969">
    <property type="term" value="F:gamma-glutamyl-gamma-aminobutyrate hydrolase activity"/>
    <property type="evidence" value="ECO:0007669"/>
    <property type="project" value="TreeGrafter"/>
</dbReference>
<dbReference type="GO" id="GO:0006598">
    <property type="term" value="P:polyamine catabolic process"/>
    <property type="evidence" value="ECO:0007669"/>
    <property type="project" value="TreeGrafter"/>
</dbReference>
<sequence>MGVTGPDRGGVAAWIMTWWAIRWAGGKAVHITPGRPRSLQELDGLVVGGGADVDPGLYGQDPLSLIREIDATETGWRQRILGFVLYPLLWLLRRVLYTKLHGGDADRDRLEQALIREALDRGLPILGICRGMQLLNVVCGGTLHQNLEGFYREHPQVRSILPRKVVTLTEGSRIAALTGTNPLPVNALHNQAVAELGQDLVVAAREASGVVQAIESRNAPLILGVQWHPEYLPQKARHRRLFQGLVDSSRDLSVRARSQ</sequence>
<evidence type="ECO:0000313" key="2">
    <source>
        <dbReference type="Proteomes" id="UP000019442"/>
    </source>
</evidence>
<proteinExistence type="predicted"/>
<dbReference type="SUPFAM" id="SSF52317">
    <property type="entry name" value="Class I glutamine amidotransferase-like"/>
    <property type="match status" value="1"/>
</dbReference>
<dbReference type="InterPro" id="IPR029062">
    <property type="entry name" value="Class_I_gatase-like"/>
</dbReference>
<dbReference type="PANTHER" id="PTHR43235">
    <property type="entry name" value="GLUTAMINE AMIDOTRANSFERASE PB2B2.05-RELATED"/>
    <property type="match status" value="1"/>
</dbReference>
<dbReference type="GO" id="GO:0005829">
    <property type="term" value="C:cytosol"/>
    <property type="evidence" value="ECO:0007669"/>
    <property type="project" value="TreeGrafter"/>
</dbReference>
<reference evidence="2" key="2">
    <citation type="submission" date="2014-02" db="EMBL/GenBank/DDBJ databases">
        <title>Draft Genome Sequence of extremely halophilic bacteria Halorhodospira halochloris.</title>
        <authorList>
            <person name="Singh K.S."/>
        </authorList>
    </citation>
    <scope>NUCLEOTIDE SEQUENCE [LARGE SCALE GENOMIC DNA]</scope>
    <source>
        <strain evidence="2">A</strain>
    </source>
</reference>
<dbReference type="InterPro" id="IPR011697">
    <property type="entry name" value="Peptidase_C26"/>
</dbReference>
<dbReference type="GO" id="GO:0016740">
    <property type="term" value="F:transferase activity"/>
    <property type="evidence" value="ECO:0007669"/>
    <property type="project" value="UniProtKB-KW"/>
</dbReference>
<keyword evidence="2" id="KW-1185">Reference proteome</keyword>